<evidence type="ECO:0000313" key="2">
    <source>
        <dbReference type="Proteomes" id="UP000197065"/>
    </source>
</evidence>
<proteinExistence type="predicted"/>
<name>A0A212RN22_9PROT</name>
<organism evidence="1 2">
    <name type="scientific">Arboricoccus pini</name>
    <dbReference type="NCBI Taxonomy" id="1963835"/>
    <lineage>
        <taxon>Bacteria</taxon>
        <taxon>Pseudomonadati</taxon>
        <taxon>Pseudomonadota</taxon>
        <taxon>Alphaproteobacteria</taxon>
        <taxon>Geminicoccales</taxon>
        <taxon>Geminicoccaceae</taxon>
        <taxon>Arboricoccus</taxon>
    </lineage>
</organism>
<reference evidence="1 2" key="1">
    <citation type="submission" date="2017-06" db="EMBL/GenBank/DDBJ databases">
        <authorList>
            <person name="Kim H.J."/>
            <person name="Triplett B.A."/>
        </authorList>
    </citation>
    <scope>NUCLEOTIDE SEQUENCE [LARGE SCALE GENOMIC DNA]</scope>
    <source>
        <strain evidence="1 2">B29T1</strain>
    </source>
</reference>
<dbReference type="AlphaFoldDB" id="A0A212RN22"/>
<keyword evidence="2" id="KW-1185">Reference proteome</keyword>
<evidence type="ECO:0000313" key="1">
    <source>
        <dbReference type="EMBL" id="SNB73964.1"/>
    </source>
</evidence>
<accession>A0A212RN22</accession>
<dbReference type="Proteomes" id="UP000197065">
    <property type="component" value="Unassembled WGS sequence"/>
</dbReference>
<gene>
    <name evidence="1" type="ORF">SAMN07250955_11143</name>
</gene>
<dbReference type="EMBL" id="FYEH01000011">
    <property type="protein sequence ID" value="SNB73964.1"/>
    <property type="molecule type" value="Genomic_DNA"/>
</dbReference>
<protein>
    <submittedName>
        <fullName evidence="1">Uncharacterized protein</fullName>
    </submittedName>
</protein>
<sequence>MVQRTNLSGASDGINLGLIFRLDHADANSEATCDALERGFTTYFGLGHEVGSCVRVEQADAARFAFLLHLNASFSAGSCHIGYRLEDPADGRQILVGSIVLPADLASMIAGDEADRIACPVEYAILLECAAGRTIAGDAAMRRSEALRFFHVPEEGHREAALALLHTAQTLNGNDPGVLTSLARLELELLGDVIGPAAYADRVQDIVRLAEKARLCDSDRPIATVLLAMAHLRSGRATPARALLAQLSPDSFRLPDIAVLAAELGAYLGQLDETHTARAVAALCLHPAPPDWWRQSLIPVMSMADEPNALVQARMTQWPTLATLAWHAILAERQGVGSEAREAIGRWHARWGSDAIVGNGRRRAAATAWLRRAVPFIENARANALRDLFLQLAGMS</sequence>